<evidence type="ECO:0000313" key="1">
    <source>
        <dbReference type="EMBL" id="ESN92316.1"/>
    </source>
</evidence>
<dbReference type="EMBL" id="AMQM01007632">
    <property type="status" value="NOT_ANNOTATED_CDS"/>
    <property type="molecule type" value="Genomic_DNA"/>
</dbReference>
<reference evidence="2" key="3">
    <citation type="submission" date="2015-06" db="UniProtKB">
        <authorList>
            <consortium name="EnsemblMetazoa"/>
        </authorList>
    </citation>
    <scope>IDENTIFICATION</scope>
</reference>
<protein>
    <submittedName>
        <fullName evidence="1 2">Uncharacterized protein</fullName>
    </submittedName>
</protein>
<organism evidence="2 3">
    <name type="scientific">Helobdella robusta</name>
    <name type="common">Californian leech</name>
    <dbReference type="NCBI Taxonomy" id="6412"/>
    <lineage>
        <taxon>Eukaryota</taxon>
        <taxon>Metazoa</taxon>
        <taxon>Spiralia</taxon>
        <taxon>Lophotrochozoa</taxon>
        <taxon>Annelida</taxon>
        <taxon>Clitellata</taxon>
        <taxon>Hirudinea</taxon>
        <taxon>Rhynchobdellida</taxon>
        <taxon>Glossiphoniidae</taxon>
        <taxon>Helobdella</taxon>
    </lineage>
</organism>
<dbReference type="HOGENOM" id="CLU_957376_0_0_1"/>
<name>T1FH27_HELRO</name>
<dbReference type="EMBL" id="AMQM01007631">
    <property type="status" value="NOT_ANNOTATED_CDS"/>
    <property type="molecule type" value="Genomic_DNA"/>
</dbReference>
<evidence type="ECO:0000313" key="3">
    <source>
        <dbReference type="Proteomes" id="UP000015101"/>
    </source>
</evidence>
<evidence type="ECO:0000313" key="2">
    <source>
        <dbReference type="EnsemblMetazoa" id="HelroP181510"/>
    </source>
</evidence>
<gene>
    <name evidence="2" type="primary">20208126</name>
    <name evidence="1" type="ORF">HELRODRAFT_181510</name>
</gene>
<proteinExistence type="predicted"/>
<dbReference type="GeneID" id="20208126"/>
<keyword evidence="3" id="KW-1185">Reference proteome</keyword>
<dbReference type="CTD" id="20208126"/>
<dbReference type="RefSeq" id="XP_009029557.1">
    <property type="nucleotide sequence ID" value="XM_009031309.1"/>
</dbReference>
<dbReference type="Proteomes" id="UP000015101">
    <property type="component" value="Unassembled WGS sequence"/>
</dbReference>
<accession>T1FH27</accession>
<dbReference type="KEGG" id="hro:HELRODRAFT_181510"/>
<dbReference type="EMBL" id="KB097650">
    <property type="protein sequence ID" value="ESN92316.1"/>
    <property type="molecule type" value="Genomic_DNA"/>
</dbReference>
<dbReference type="Gene3D" id="3.50.4.10">
    <property type="entry name" value="Hepatocyte Growth Factor"/>
    <property type="match status" value="2"/>
</dbReference>
<reference evidence="3" key="1">
    <citation type="submission" date="2012-12" db="EMBL/GenBank/DDBJ databases">
        <authorList>
            <person name="Hellsten U."/>
            <person name="Grimwood J."/>
            <person name="Chapman J.A."/>
            <person name="Shapiro H."/>
            <person name="Aerts A."/>
            <person name="Otillar R.P."/>
            <person name="Terry A.Y."/>
            <person name="Boore J.L."/>
            <person name="Simakov O."/>
            <person name="Marletaz F."/>
            <person name="Cho S.-J."/>
            <person name="Edsinger-Gonzales E."/>
            <person name="Havlak P."/>
            <person name="Kuo D.-H."/>
            <person name="Larsson T."/>
            <person name="Lv J."/>
            <person name="Arendt D."/>
            <person name="Savage R."/>
            <person name="Osoegawa K."/>
            <person name="de Jong P."/>
            <person name="Lindberg D.R."/>
            <person name="Seaver E.C."/>
            <person name="Weisblat D.A."/>
            <person name="Putnam N.H."/>
            <person name="Grigoriev I.V."/>
            <person name="Rokhsar D.S."/>
        </authorList>
    </citation>
    <scope>NUCLEOTIDE SEQUENCE</scope>
</reference>
<reference evidence="1 3" key="2">
    <citation type="journal article" date="2013" name="Nature">
        <title>Insights into bilaterian evolution from three spiralian genomes.</title>
        <authorList>
            <person name="Simakov O."/>
            <person name="Marletaz F."/>
            <person name="Cho S.J."/>
            <person name="Edsinger-Gonzales E."/>
            <person name="Havlak P."/>
            <person name="Hellsten U."/>
            <person name="Kuo D.H."/>
            <person name="Larsson T."/>
            <person name="Lv J."/>
            <person name="Arendt D."/>
            <person name="Savage R."/>
            <person name="Osoegawa K."/>
            <person name="de Jong P."/>
            <person name="Grimwood J."/>
            <person name="Chapman J.A."/>
            <person name="Shapiro H."/>
            <person name="Aerts A."/>
            <person name="Otillar R.P."/>
            <person name="Terry A.Y."/>
            <person name="Boore J.L."/>
            <person name="Grigoriev I.V."/>
            <person name="Lindberg D.R."/>
            <person name="Seaver E.C."/>
            <person name="Weisblat D.A."/>
            <person name="Putnam N.H."/>
            <person name="Rokhsar D.S."/>
        </authorList>
    </citation>
    <scope>NUCLEOTIDE SEQUENCE</scope>
</reference>
<dbReference type="InParanoid" id="T1FH27"/>
<dbReference type="AlphaFoldDB" id="T1FH27"/>
<dbReference type="EnsemblMetazoa" id="HelroT181510">
    <property type="protein sequence ID" value="HelroP181510"/>
    <property type="gene ID" value="HelroG181510"/>
</dbReference>
<sequence>MTKNIPQLPIIIIIVLFFITTLPSFLVNAQLSPAVCRISWILTSNTYSTGGSLDSSSTTVDQCLNNCLVDQYCKGVQTRTTISSPVQCVRFYTEQFGVNSALLVGYDQYLLQSRCTNTTGCSVRWEFWTDTKSFTLGIRYQYITDVPTCLVTCLLTANCIGIDFKKFSTPNECYLHVGDSMQKNLFTQEYDQYVLMDRCVNVNQYDRCWTERRNSQYVGLQLQSTLTTLASCKDYCARLPSCVLIDMDYNSSPPTCWIQMVGGINDIISSNLIPAQNIINYILNRNCLTAC</sequence>